<evidence type="ECO:0000313" key="3">
    <source>
        <dbReference type="EMBL" id="KAA0152510.1"/>
    </source>
</evidence>
<evidence type="ECO:0000313" key="5">
    <source>
        <dbReference type="EMBL" id="KAA0160322.1"/>
    </source>
</evidence>
<dbReference type="Gene3D" id="1.20.225.20">
    <property type="entry name" value="Ub domain-containing protein, DC-UbP/UBTD2, N-terminal domain"/>
    <property type="match status" value="1"/>
</dbReference>
<evidence type="ECO:0000256" key="1">
    <source>
        <dbReference type="SAM" id="MobiDB-lite"/>
    </source>
</evidence>
<reference evidence="7 8" key="1">
    <citation type="submission" date="2019-07" db="EMBL/GenBank/DDBJ databases">
        <title>Genomes of Cafeteria roenbergensis.</title>
        <authorList>
            <person name="Fischer M.G."/>
            <person name="Hackl T."/>
            <person name="Roman M."/>
        </authorList>
    </citation>
    <scope>NUCLEOTIDE SEQUENCE [LARGE SCALE GENOMIC DNA]</scope>
    <source>
        <strain evidence="3 8">BVI</strain>
        <strain evidence="5 10">Cflag</strain>
        <strain evidence="6 7">E4-10P</strain>
        <strain evidence="4 9">RCC970-E3</strain>
    </source>
</reference>
<feature type="domain" description="Ubiquitin-like" evidence="2">
    <location>
        <begin position="171"/>
        <end position="273"/>
    </location>
</feature>
<dbReference type="Proteomes" id="UP000323011">
    <property type="component" value="Unassembled WGS sequence"/>
</dbReference>
<dbReference type="OrthoDB" id="1640476at2759"/>
<dbReference type="Proteomes" id="UP000325113">
    <property type="component" value="Unassembled WGS sequence"/>
</dbReference>
<dbReference type="PANTHER" id="PTHR13609">
    <property type="entry name" value="UBIQUITIN DOMAIN CONTAINING 1 PROTEIN-RELATED"/>
    <property type="match status" value="1"/>
</dbReference>
<proteinExistence type="predicted"/>
<evidence type="ECO:0000259" key="2">
    <source>
        <dbReference type="PROSITE" id="PS50053"/>
    </source>
</evidence>
<sequence length="295" mass="31015">MGLCASDAAGATDRRPAAASGAGSSYGTSAADQAPSGRGHRGIPMPPSRWTLEPSAGIVIEHGMVSESELQRLRDQFWSTRTENQPQAWEALHLCADTLLQGDAGLAHTILVESGLRVGGRAGLSEVWDPRGQLYRVPRYCWQTPGNVASDDVVAAARGHVLAHVGPAKPLRVVFRLSPSAVSDEQDVELTFPSDTVVASLRTALNDHLKAGSADLAPGADHSSRNRWKGVGLPPAWQTIAYSGSVLADDQHLQAIEFRNGSVMQVFVRPPKGAAPVNEKRAGKAGAAAAAAASR</sequence>
<dbReference type="EMBL" id="VLTO01000020">
    <property type="protein sequence ID" value="KAA0174678.1"/>
    <property type="molecule type" value="Genomic_DNA"/>
</dbReference>
<organism evidence="6 7">
    <name type="scientific">Cafeteria roenbergensis</name>
    <name type="common">Marine flagellate</name>
    <dbReference type="NCBI Taxonomy" id="33653"/>
    <lineage>
        <taxon>Eukaryota</taxon>
        <taxon>Sar</taxon>
        <taxon>Stramenopiles</taxon>
        <taxon>Bigyra</taxon>
        <taxon>Opalozoa</taxon>
        <taxon>Bicosoecida</taxon>
        <taxon>Cafeteriaceae</taxon>
        <taxon>Cafeteria</taxon>
    </lineage>
</organism>
<name>A0A5A8EBP6_CAFRO</name>
<evidence type="ECO:0000313" key="6">
    <source>
        <dbReference type="EMBL" id="KAA0174678.1"/>
    </source>
</evidence>
<evidence type="ECO:0000313" key="10">
    <source>
        <dbReference type="Proteomes" id="UP000325113"/>
    </source>
</evidence>
<evidence type="ECO:0000313" key="7">
    <source>
        <dbReference type="Proteomes" id="UP000322899"/>
    </source>
</evidence>
<evidence type="ECO:0000313" key="8">
    <source>
        <dbReference type="Proteomes" id="UP000323011"/>
    </source>
</evidence>
<dbReference type="InterPro" id="IPR039869">
    <property type="entry name" value="UBTD1/2"/>
</dbReference>
<gene>
    <name evidence="6" type="ORF">FNF27_03801</name>
    <name evidence="4" type="ORF">FNF28_06112</name>
    <name evidence="3" type="ORF">FNF29_03737</name>
    <name evidence="5" type="ORF">FNF31_04339</name>
</gene>
<evidence type="ECO:0000313" key="9">
    <source>
        <dbReference type="Proteomes" id="UP000324907"/>
    </source>
</evidence>
<protein>
    <recommendedName>
        <fullName evidence="2">Ubiquitin-like domain-containing protein</fullName>
    </recommendedName>
</protein>
<keyword evidence="8" id="KW-1185">Reference proteome</keyword>
<comment type="caution">
    <text evidence="6">The sequence shown here is derived from an EMBL/GenBank/DDBJ whole genome shotgun (WGS) entry which is preliminary data.</text>
</comment>
<dbReference type="EMBL" id="VLTM01000045">
    <property type="protein sequence ID" value="KAA0160322.1"/>
    <property type="molecule type" value="Genomic_DNA"/>
</dbReference>
<dbReference type="Pfam" id="PF16455">
    <property type="entry name" value="UBD"/>
    <property type="match status" value="1"/>
</dbReference>
<dbReference type="Gene3D" id="3.10.20.90">
    <property type="entry name" value="Phosphatidylinositol 3-kinase Catalytic Subunit, Chain A, domain 1"/>
    <property type="match status" value="1"/>
</dbReference>
<feature type="region of interest" description="Disordered" evidence="1">
    <location>
        <begin position="273"/>
        <end position="295"/>
    </location>
</feature>
<dbReference type="EMBL" id="VLTN01000020">
    <property type="protein sequence ID" value="KAA0152510.1"/>
    <property type="molecule type" value="Genomic_DNA"/>
</dbReference>
<feature type="region of interest" description="Disordered" evidence="1">
    <location>
        <begin position="1"/>
        <end position="49"/>
    </location>
</feature>
<accession>A0A5A8EBP6</accession>
<dbReference type="InterPro" id="IPR000626">
    <property type="entry name" value="Ubiquitin-like_dom"/>
</dbReference>
<feature type="compositionally biased region" description="Low complexity" evidence="1">
    <location>
        <begin position="284"/>
        <end position="295"/>
    </location>
</feature>
<feature type="compositionally biased region" description="Low complexity" evidence="1">
    <location>
        <begin position="7"/>
        <end position="31"/>
    </location>
</feature>
<dbReference type="PROSITE" id="PS50053">
    <property type="entry name" value="UBIQUITIN_2"/>
    <property type="match status" value="1"/>
</dbReference>
<dbReference type="SUPFAM" id="SSF54236">
    <property type="entry name" value="Ubiquitin-like"/>
    <property type="match status" value="1"/>
</dbReference>
<dbReference type="InterPro" id="IPR032752">
    <property type="entry name" value="DC-UbP/UBTD2_N"/>
</dbReference>
<dbReference type="AlphaFoldDB" id="A0A5A8EBP6"/>
<dbReference type="Proteomes" id="UP000322899">
    <property type="component" value="Unassembled WGS sequence"/>
</dbReference>
<dbReference type="EMBL" id="VLTL01000143">
    <property type="protein sequence ID" value="KAA0158677.1"/>
    <property type="molecule type" value="Genomic_DNA"/>
</dbReference>
<dbReference type="InterPro" id="IPR038169">
    <property type="entry name" value="DC-UbP/UBTD2_N_sf"/>
</dbReference>
<evidence type="ECO:0000313" key="4">
    <source>
        <dbReference type="EMBL" id="KAA0158677.1"/>
    </source>
</evidence>
<dbReference type="InterPro" id="IPR029071">
    <property type="entry name" value="Ubiquitin-like_domsf"/>
</dbReference>
<dbReference type="Proteomes" id="UP000324907">
    <property type="component" value="Unassembled WGS sequence"/>
</dbReference>